<dbReference type="GeneID" id="5486129"/>
<reference evidence="2" key="1">
    <citation type="journal article" date="2011" name="PLoS Genet.">
        <title>Genomic analysis of the necrotrophic fungal pathogens Sclerotinia sclerotiorum and Botrytis cinerea.</title>
        <authorList>
            <person name="Amselem J."/>
            <person name="Cuomo C.A."/>
            <person name="van Kan J.A."/>
            <person name="Viaud M."/>
            <person name="Benito E.P."/>
            <person name="Couloux A."/>
            <person name="Coutinho P.M."/>
            <person name="de Vries R.P."/>
            <person name="Dyer P.S."/>
            <person name="Fillinger S."/>
            <person name="Fournier E."/>
            <person name="Gout L."/>
            <person name="Hahn M."/>
            <person name="Kohn L."/>
            <person name="Lapalu N."/>
            <person name="Plummer K.M."/>
            <person name="Pradier J.M."/>
            <person name="Quevillon E."/>
            <person name="Sharon A."/>
            <person name="Simon A."/>
            <person name="ten Have A."/>
            <person name="Tudzynski B."/>
            <person name="Tudzynski P."/>
            <person name="Wincker P."/>
            <person name="Andrew M."/>
            <person name="Anthouard V."/>
            <person name="Beever R.E."/>
            <person name="Beffa R."/>
            <person name="Benoit I."/>
            <person name="Bouzid O."/>
            <person name="Brault B."/>
            <person name="Chen Z."/>
            <person name="Choquer M."/>
            <person name="Collemare J."/>
            <person name="Cotton P."/>
            <person name="Danchin E.G."/>
            <person name="Da Silva C."/>
            <person name="Gautier A."/>
            <person name="Giraud C."/>
            <person name="Giraud T."/>
            <person name="Gonzalez C."/>
            <person name="Grossetete S."/>
            <person name="Guldener U."/>
            <person name="Henrissat B."/>
            <person name="Howlett B.J."/>
            <person name="Kodira C."/>
            <person name="Kretschmer M."/>
            <person name="Lappartient A."/>
            <person name="Leroch M."/>
            <person name="Levis C."/>
            <person name="Mauceli E."/>
            <person name="Neuveglise C."/>
            <person name="Oeser B."/>
            <person name="Pearson M."/>
            <person name="Poulain J."/>
            <person name="Poussereau N."/>
            <person name="Quesneville H."/>
            <person name="Rascle C."/>
            <person name="Schumacher J."/>
            <person name="Segurens B."/>
            <person name="Sexton A."/>
            <person name="Silva E."/>
            <person name="Sirven C."/>
            <person name="Soanes D.M."/>
            <person name="Talbot N.J."/>
            <person name="Templeton M."/>
            <person name="Yandava C."/>
            <person name="Yarden O."/>
            <person name="Zeng Q."/>
            <person name="Rollins J.A."/>
            <person name="Lebrun M.H."/>
            <person name="Dickman M."/>
        </authorList>
    </citation>
    <scope>NUCLEOTIDE SEQUENCE [LARGE SCALE GENOMIC DNA]</scope>
    <source>
        <strain evidence="2">ATCC 18683 / 1980 / Ss-1</strain>
    </source>
</reference>
<evidence type="ECO:0000313" key="2">
    <source>
        <dbReference type="Proteomes" id="UP000001312"/>
    </source>
</evidence>
<organism evidence="1 2">
    <name type="scientific">Sclerotinia sclerotiorum (strain ATCC 18683 / 1980 / Ss-1)</name>
    <name type="common">White mold</name>
    <name type="synonym">Whetzelinia sclerotiorum</name>
    <dbReference type="NCBI Taxonomy" id="665079"/>
    <lineage>
        <taxon>Eukaryota</taxon>
        <taxon>Fungi</taxon>
        <taxon>Dikarya</taxon>
        <taxon>Ascomycota</taxon>
        <taxon>Pezizomycotina</taxon>
        <taxon>Leotiomycetes</taxon>
        <taxon>Helotiales</taxon>
        <taxon>Sclerotiniaceae</taxon>
        <taxon>Sclerotinia</taxon>
    </lineage>
</organism>
<protein>
    <submittedName>
        <fullName evidence="1">Uncharacterized protein</fullName>
    </submittedName>
</protein>
<dbReference type="Proteomes" id="UP000001312">
    <property type="component" value="Unassembled WGS sequence"/>
</dbReference>
<name>A7EUL6_SCLS1</name>
<dbReference type="RefSeq" id="XP_001590259.1">
    <property type="nucleotide sequence ID" value="XM_001590209.1"/>
</dbReference>
<evidence type="ECO:0000313" key="1">
    <source>
        <dbReference type="EMBL" id="EDN93158.1"/>
    </source>
</evidence>
<dbReference type="KEGG" id="ssl:SS1G_09023"/>
<dbReference type="InParanoid" id="A7EUL6"/>
<accession>A7EUL6</accession>
<proteinExistence type="predicted"/>
<dbReference type="AlphaFoldDB" id="A7EUL6"/>
<sequence length="71" mass="8432">MRGWGDEVWRDEVYGVQILWKGRQKTGEENEKLRKLWECTRNGKEYEAKIGVYQLGRQGKCGMGARERRLN</sequence>
<gene>
    <name evidence="1" type="ORF">SS1G_09023</name>
</gene>
<keyword evidence="2" id="KW-1185">Reference proteome</keyword>
<dbReference type="EMBL" id="CH476632">
    <property type="protein sequence ID" value="EDN93158.1"/>
    <property type="molecule type" value="Genomic_DNA"/>
</dbReference>